<dbReference type="InterPro" id="IPR048341">
    <property type="entry name" value="DUF1285_N"/>
</dbReference>
<evidence type="ECO:0000259" key="2">
    <source>
        <dbReference type="Pfam" id="PF21028"/>
    </source>
</evidence>
<proteinExistence type="predicted"/>
<name>A0A552WYY9_9GAMM</name>
<dbReference type="Gene3D" id="3.10.540.10">
    <property type="entry name" value="duf1285 like domain"/>
    <property type="match status" value="1"/>
</dbReference>
<keyword evidence="4" id="KW-1185">Reference proteome</keyword>
<dbReference type="PIRSF" id="PIRSF029557">
    <property type="entry name" value="UCP029557"/>
    <property type="match status" value="1"/>
</dbReference>
<dbReference type="AlphaFoldDB" id="A0A552WYY9"/>
<dbReference type="Pfam" id="PF06938">
    <property type="entry name" value="DUF1285_N"/>
    <property type="match status" value="1"/>
</dbReference>
<evidence type="ECO:0000259" key="1">
    <source>
        <dbReference type="Pfam" id="PF06938"/>
    </source>
</evidence>
<sequence>MDLSALAKQLEHHKGAPVDQWDPPFCGDIALCIRASGRWEYQNSPIGRKALVKLFASVIKYEDDRYYLVTPVEKVGIEVEDLPFLVVGWELVTHEGQPVIQVTTNVDETYMLSAAHPLIVDRGLPAVIVRNGLLARVHRNVYYQWADIATSAKAGEADGYYIESAGERFLLAAESVG</sequence>
<dbReference type="Gene3D" id="2.30.270.10">
    <property type="entry name" value="duf1285 protein"/>
    <property type="match status" value="1"/>
</dbReference>
<evidence type="ECO:0000313" key="3">
    <source>
        <dbReference type="EMBL" id="TRW48038.1"/>
    </source>
</evidence>
<feature type="domain" description="DUF1285" evidence="2">
    <location>
        <begin position="83"/>
        <end position="171"/>
    </location>
</feature>
<accession>A0A552WYY9</accession>
<dbReference type="EMBL" id="VJWL01000004">
    <property type="protein sequence ID" value="TRW48038.1"/>
    <property type="molecule type" value="Genomic_DNA"/>
</dbReference>
<dbReference type="InterPro" id="IPR048342">
    <property type="entry name" value="DUF1285_C"/>
</dbReference>
<dbReference type="RefSeq" id="WP_143236360.1">
    <property type="nucleotide sequence ID" value="NZ_VJWL01000004.1"/>
</dbReference>
<dbReference type="Proteomes" id="UP000320359">
    <property type="component" value="Unassembled WGS sequence"/>
</dbReference>
<dbReference type="OrthoDB" id="3078366at2"/>
<dbReference type="InterPro" id="IPR023361">
    <property type="entry name" value="DUF1285_beta_roll_sf"/>
</dbReference>
<evidence type="ECO:0000313" key="4">
    <source>
        <dbReference type="Proteomes" id="UP000320359"/>
    </source>
</evidence>
<dbReference type="Pfam" id="PF21028">
    <property type="entry name" value="DUF1285_C"/>
    <property type="match status" value="1"/>
</dbReference>
<gene>
    <name evidence="3" type="ORF">FM042_10270</name>
</gene>
<protein>
    <submittedName>
        <fullName evidence="3">DUF1285 domain-containing protein</fullName>
    </submittedName>
</protein>
<reference evidence="3 4" key="1">
    <citation type="submission" date="2019-07" db="EMBL/GenBank/DDBJ databases">
        <authorList>
            <person name="Yang M."/>
            <person name="Zhao D."/>
            <person name="Xiang H."/>
        </authorList>
    </citation>
    <scope>NUCLEOTIDE SEQUENCE [LARGE SCALE GENOMIC DNA]</scope>
    <source>
        <strain evidence="3 4">IM1326</strain>
    </source>
</reference>
<dbReference type="InterPro" id="IPR010707">
    <property type="entry name" value="DUF1285"/>
</dbReference>
<comment type="caution">
    <text evidence="3">The sequence shown here is derived from an EMBL/GenBank/DDBJ whole genome shotgun (WGS) entry which is preliminary data.</text>
</comment>
<organism evidence="3 4">
    <name type="scientific">Aliidiomarina halalkaliphila</name>
    <dbReference type="NCBI Taxonomy" id="2593535"/>
    <lineage>
        <taxon>Bacteria</taxon>
        <taxon>Pseudomonadati</taxon>
        <taxon>Pseudomonadota</taxon>
        <taxon>Gammaproteobacteria</taxon>
        <taxon>Alteromonadales</taxon>
        <taxon>Idiomarinaceae</taxon>
        <taxon>Aliidiomarina</taxon>
    </lineage>
</organism>
<feature type="domain" description="DUF1285" evidence="1">
    <location>
        <begin position="16"/>
        <end position="81"/>
    </location>
</feature>